<protein>
    <submittedName>
        <fullName evidence="1">DUF465 domain-containing protein</fullName>
    </submittedName>
</protein>
<dbReference type="AlphaFoldDB" id="A0A9J6PGI5"/>
<proteinExistence type="predicted"/>
<dbReference type="Gene3D" id="6.10.280.50">
    <property type="match status" value="1"/>
</dbReference>
<name>A0A9J6PGI5_9PROT</name>
<keyword evidence="2" id="KW-1185">Reference proteome</keyword>
<dbReference type="EMBL" id="JAMZFT010000002">
    <property type="protein sequence ID" value="MCP1336915.1"/>
    <property type="molecule type" value="Genomic_DNA"/>
</dbReference>
<sequence length="77" mass="9037">MGHTPHELHEEFPEKAQKIHDLRMSDSHFAKLADAYHALNREIHRGDTNVEPMDDFHLEDLKKRRLALLDEISVRLA</sequence>
<comment type="caution">
    <text evidence="1">The sequence shown here is derived from an EMBL/GenBank/DDBJ whole genome shotgun (WGS) entry which is preliminary data.</text>
</comment>
<dbReference type="InterPro" id="IPR007420">
    <property type="entry name" value="DUF465"/>
</dbReference>
<accession>A0A9J6PGI5</accession>
<dbReference type="InterPro" id="IPR038444">
    <property type="entry name" value="DUF465_sf"/>
</dbReference>
<evidence type="ECO:0000313" key="1">
    <source>
        <dbReference type="EMBL" id="MCP1336915.1"/>
    </source>
</evidence>
<dbReference type="RefSeq" id="WP_269332857.1">
    <property type="nucleotide sequence ID" value="NZ_JAMZFT010000002.1"/>
</dbReference>
<evidence type="ECO:0000313" key="2">
    <source>
        <dbReference type="Proteomes" id="UP001055804"/>
    </source>
</evidence>
<reference evidence="1" key="1">
    <citation type="submission" date="2022-06" db="EMBL/GenBank/DDBJ databases">
        <title>Isolation and Genomics of Futiania mangrovii gen. nov., sp. nov., a Rare and Metabolically-versatile member in the Class Alphaproteobacteria.</title>
        <authorList>
            <person name="Liu L."/>
            <person name="Huang W.-C."/>
            <person name="Pan J."/>
            <person name="Li J."/>
            <person name="Huang Y."/>
            <person name="Du H."/>
            <person name="Liu Y."/>
            <person name="Li M."/>
        </authorList>
    </citation>
    <scope>NUCLEOTIDE SEQUENCE</scope>
    <source>
        <strain evidence="1">FT118</strain>
    </source>
</reference>
<organism evidence="1 2">
    <name type="scientific">Futiania mangrovi</name>
    <dbReference type="NCBI Taxonomy" id="2959716"/>
    <lineage>
        <taxon>Bacteria</taxon>
        <taxon>Pseudomonadati</taxon>
        <taxon>Pseudomonadota</taxon>
        <taxon>Alphaproteobacteria</taxon>
        <taxon>Futianiales</taxon>
        <taxon>Futianiaceae</taxon>
        <taxon>Futiania</taxon>
    </lineage>
</organism>
<dbReference type="Pfam" id="PF04325">
    <property type="entry name" value="DUF465"/>
    <property type="match status" value="1"/>
</dbReference>
<dbReference type="Proteomes" id="UP001055804">
    <property type="component" value="Unassembled WGS sequence"/>
</dbReference>
<gene>
    <name evidence="1" type="ORF">NJQ99_10885</name>
</gene>